<feature type="compositionally biased region" description="Basic and acidic residues" evidence="1">
    <location>
        <begin position="77"/>
        <end position="89"/>
    </location>
</feature>
<feature type="non-terminal residue" evidence="2">
    <location>
        <position position="89"/>
    </location>
</feature>
<name>A0AA40GF79_9HYME</name>
<dbReference type="AlphaFoldDB" id="A0AA40GF79"/>
<evidence type="ECO:0000256" key="1">
    <source>
        <dbReference type="SAM" id="MobiDB-lite"/>
    </source>
</evidence>
<sequence length="89" mass="10733">VAHRKITFSHKCDRNGVIECTFEYVGENAFYDGRIRHYLLHNTKRKSKTRNKKKDSLEPTARKKYEEKEKEEEEEEEAKKLTEEKCQIK</sequence>
<evidence type="ECO:0000313" key="2">
    <source>
        <dbReference type="EMBL" id="KAK1136567.1"/>
    </source>
</evidence>
<organism evidence="2 3">
    <name type="scientific">Melipona bicolor</name>
    <dbReference type="NCBI Taxonomy" id="60889"/>
    <lineage>
        <taxon>Eukaryota</taxon>
        <taxon>Metazoa</taxon>
        <taxon>Ecdysozoa</taxon>
        <taxon>Arthropoda</taxon>
        <taxon>Hexapoda</taxon>
        <taxon>Insecta</taxon>
        <taxon>Pterygota</taxon>
        <taxon>Neoptera</taxon>
        <taxon>Endopterygota</taxon>
        <taxon>Hymenoptera</taxon>
        <taxon>Apocrita</taxon>
        <taxon>Aculeata</taxon>
        <taxon>Apoidea</taxon>
        <taxon>Anthophila</taxon>
        <taxon>Apidae</taxon>
        <taxon>Melipona</taxon>
    </lineage>
</organism>
<dbReference type="EMBL" id="JAHYIQ010000001">
    <property type="protein sequence ID" value="KAK1136567.1"/>
    <property type="molecule type" value="Genomic_DNA"/>
</dbReference>
<evidence type="ECO:0000313" key="3">
    <source>
        <dbReference type="Proteomes" id="UP001177670"/>
    </source>
</evidence>
<feature type="non-terminal residue" evidence="2">
    <location>
        <position position="1"/>
    </location>
</feature>
<feature type="compositionally biased region" description="Basic residues" evidence="1">
    <location>
        <begin position="42"/>
        <end position="53"/>
    </location>
</feature>
<protein>
    <submittedName>
        <fullName evidence="2">Uncharacterized protein</fullName>
    </submittedName>
</protein>
<proteinExistence type="predicted"/>
<comment type="caution">
    <text evidence="2">The sequence shown here is derived from an EMBL/GenBank/DDBJ whole genome shotgun (WGS) entry which is preliminary data.</text>
</comment>
<gene>
    <name evidence="2" type="ORF">K0M31_001113</name>
</gene>
<feature type="region of interest" description="Disordered" evidence="1">
    <location>
        <begin position="42"/>
        <end position="89"/>
    </location>
</feature>
<accession>A0AA40GF79</accession>
<reference evidence="2" key="1">
    <citation type="submission" date="2021-10" db="EMBL/GenBank/DDBJ databases">
        <title>Melipona bicolor Genome sequencing and assembly.</title>
        <authorList>
            <person name="Araujo N.S."/>
            <person name="Arias M.C."/>
        </authorList>
    </citation>
    <scope>NUCLEOTIDE SEQUENCE</scope>
    <source>
        <strain evidence="2">USP_2M_L1-L4_2017</strain>
        <tissue evidence="2">Whole body</tissue>
    </source>
</reference>
<feature type="compositionally biased region" description="Basic and acidic residues" evidence="1">
    <location>
        <begin position="54"/>
        <end position="68"/>
    </location>
</feature>
<keyword evidence="3" id="KW-1185">Reference proteome</keyword>
<dbReference type="Proteomes" id="UP001177670">
    <property type="component" value="Unassembled WGS sequence"/>
</dbReference>